<accession>A0A3B1A445</accession>
<evidence type="ECO:0000256" key="6">
    <source>
        <dbReference type="ARBA" id="ARBA00022723"/>
    </source>
</evidence>
<sequence>MINKLIPVQPSCNDFDPNSLSVNQATTQINTLVATASQSLRVTERVSCRSAFGRVLAQDIIANFSTPPYDNSAMDGYAINAQDIPKSDTSNLNIVGTSWAGKPFNGEVKIGECIRIMTGAKMPQSADTVIMQEHVIKNDNSITINTGHCAKQNVRYIGEDIKVGDTILKTGKNIGAAELGVLASMGLSEVIIFRKLRVAIFSTGDELRGVGEPLDEGQIYDSNRYTLFGMLQKPYIELLDMGVIPDIQSEIELAFEQAANVADVVITSGGVSVGDADYVKEILEKIGSINFWKIAMKPGRPLAFGKINNAIFFGLPGNPVSVMATFSQFALPAIRALAGQTKTKNTSYQVKCNSELKKRAGRVDFQRGYLSTDEQGQLTVSVSGLQDSHILSSMSYSNCFIILPQSSTNVAVNSIVEVQPYNEWLY</sequence>
<evidence type="ECO:0000256" key="7">
    <source>
        <dbReference type="ARBA" id="ARBA00022842"/>
    </source>
</evidence>
<dbReference type="Gene3D" id="2.170.190.11">
    <property type="entry name" value="Molybdopterin biosynthesis moea protein, domain 3"/>
    <property type="match status" value="1"/>
</dbReference>
<dbReference type="PROSITE" id="PS01079">
    <property type="entry name" value="MOCF_BIOSYNTHESIS_2"/>
    <property type="match status" value="1"/>
</dbReference>
<dbReference type="Pfam" id="PF03454">
    <property type="entry name" value="MoeA_C"/>
    <property type="match status" value="1"/>
</dbReference>
<dbReference type="FunFam" id="3.40.980.10:FF:000004">
    <property type="entry name" value="Molybdopterin molybdenumtransferase"/>
    <property type="match status" value="1"/>
</dbReference>
<proteinExistence type="predicted"/>
<keyword evidence="4" id="KW-0500">Molybdenum</keyword>
<dbReference type="SUPFAM" id="SSF53218">
    <property type="entry name" value="Molybdenum cofactor biosynthesis proteins"/>
    <property type="match status" value="1"/>
</dbReference>
<dbReference type="InterPro" id="IPR005110">
    <property type="entry name" value="MoeA_linker/N"/>
</dbReference>
<dbReference type="PANTHER" id="PTHR10192">
    <property type="entry name" value="MOLYBDOPTERIN BIOSYNTHESIS PROTEIN"/>
    <property type="match status" value="1"/>
</dbReference>
<evidence type="ECO:0000256" key="1">
    <source>
        <dbReference type="ARBA" id="ARBA00001946"/>
    </source>
</evidence>
<dbReference type="InterPro" id="IPR001453">
    <property type="entry name" value="MoaB/Mog_dom"/>
</dbReference>
<dbReference type="InterPro" id="IPR036425">
    <property type="entry name" value="MoaB/Mog-like_dom_sf"/>
</dbReference>
<dbReference type="GO" id="GO:0046872">
    <property type="term" value="F:metal ion binding"/>
    <property type="evidence" value="ECO:0007669"/>
    <property type="project" value="UniProtKB-KW"/>
</dbReference>
<gene>
    <name evidence="11" type="ORF">MNBD_GAMMA22-1342</name>
</gene>
<protein>
    <recommendedName>
        <fullName evidence="3">molybdopterin molybdotransferase</fullName>
        <ecNumber evidence="3">2.10.1.1</ecNumber>
    </recommendedName>
</protein>
<dbReference type="SMART" id="SM00852">
    <property type="entry name" value="MoCF_biosynth"/>
    <property type="match status" value="1"/>
</dbReference>
<reference evidence="11" key="1">
    <citation type="submission" date="2018-06" db="EMBL/GenBank/DDBJ databases">
        <authorList>
            <person name="Zhirakovskaya E."/>
        </authorList>
    </citation>
    <scope>NUCLEOTIDE SEQUENCE</scope>
</reference>
<keyword evidence="7" id="KW-0460">Magnesium</keyword>
<keyword evidence="6" id="KW-0479">Metal-binding</keyword>
<dbReference type="Gene3D" id="3.90.105.10">
    <property type="entry name" value="Molybdopterin biosynthesis moea protein, domain 2"/>
    <property type="match status" value="1"/>
</dbReference>
<evidence type="ECO:0000256" key="2">
    <source>
        <dbReference type="ARBA" id="ARBA00005046"/>
    </source>
</evidence>
<dbReference type="NCBIfam" id="NF045515">
    <property type="entry name" value="Glp_gephyrin"/>
    <property type="match status" value="1"/>
</dbReference>
<dbReference type="EMBL" id="UOFS01000039">
    <property type="protein sequence ID" value="VAW98841.1"/>
    <property type="molecule type" value="Genomic_DNA"/>
</dbReference>
<dbReference type="Pfam" id="PF00994">
    <property type="entry name" value="MoCF_biosynth"/>
    <property type="match status" value="1"/>
</dbReference>
<dbReference type="GO" id="GO:0061599">
    <property type="term" value="F:molybdopterin molybdotransferase activity"/>
    <property type="evidence" value="ECO:0007669"/>
    <property type="project" value="UniProtKB-EC"/>
</dbReference>
<evidence type="ECO:0000256" key="4">
    <source>
        <dbReference type="ARBA" id="ARBA00022505"/>
    </source>
</evidence>
<dbReference type="SUPFAM" id="SSF63882">
    <property type="entry name" value="MoeA N-terminal region -like"/>
    <property type="match status" value="1"/>
</dbReference>
<evidence type="ECO:0000256" key="3">
    <source>
        <dbReference type="ARBA" id="ARBA00013269"/>
    </source>
</evidence>
<feature type="domain" description="MoaB/Mog" evidence="10">
    <location>
        <begin position="199"/>
        <end position="336"/>
    </location>
</feature>
<dbReference type="Pfam" id="PF03453">
    <property type="entry name" value="MoeA_N"/>
    <property type="match status" value="1"/>
</dbReference>
<dbReference type="GO" id="GO:0006777">
    <property type="term" value="P:Mo-molybdopterin cofactor biosynthetic process"/>
    <property type="evidence" value="ECO:0007669"/>
    <property type="project" value="UniProtKB-KW"/>
</dbReference>
<dbReference type="AlphaFoldDB" id="A0A3B1A445"/>
<dbReference type="GO" id="GO:0005829">
    <property type="term" value="C:cytosol"/>
    <property type="evidence" value="ECO:0007669"/>
    <property type="project" value="TreeGrafter"/>
</dbReference>
<dbReference type="InterPro" id="IPR036688">
    <property type="entry name" value="MoeA_C_domain_IV_sf"/>
</dbReference>
<dbReference type="SUPFAM" id="SSF63867">
    <property type="entry name" value="MoeA C-terminal domain-like"/>
    <property type="match status" value="1"/>
</dbReference>
<dbReference type="NCBIfam" id="TIGR00177">
    <property type="entry name" value="molyb_syn"/>
    <property type="match status" value="1"/>
</dbReference>
<keyword evidence="5 11" id="KW-0808">Transferase</keyword>
<comment type="catalytic activity">
    <reaction evidence="9">
        <text>adenylyl-molybdopterin + molybdate = Mo-molybdopterin + AMP + H(+)</text>
        <dbReference type="Rhea" id="RHEA:35047"/>
        <dbReference type="ChEBI" id="CHEBI:15378"/>
        <dbReference type="ChEBI" id="CHEBI:36264"/>
        <dbReference type="ChEBI" id="CHEBI:62727"/>
        <dbReference type="ChEBI" id="CHEBI:71302"/>
        <dbReference type="ChEBI" id="CHEBI:456215"/>
        <dbReference type="EC" id="2.10.1.1"/>
    </reaction>
</comment>
<dbReference type="UniPathway" id="UPA00344"/>
<evidence type="ECO:0000256" key="5">
    <source>
        <dbReference type="ARBA" id="ARBA00022679"/>
    </source>
</evidence>
<dbReference type="InterPro" id="IPR005111">
    <property type="entry name" value="MoeA_C_domain_IV"/>
</dbReference>
<comment type="cofactor">
    <cofactor evidence="1">
        <name>Mg(2+)</name>
        <dbReference type="ChEBI" id="CHEBI:18420"/>
    </cofactor>
</comment>
<dbReference type="Gene3D" id="3.40.980.10">
    <property type="entry name" value="MoaB/Mog-like domain"/>
    <property type="match status" value="1"/>
</dbReference>
<comment type="pathway">
    <text evidence="2">Cofactor biosynthesis; molybdopterin biosynthesis.</text>
</comment>
<dbReference type="Gene3D" id="2.40.340.10">
    <property type="entry name" value="MoeA, C-terminal, domain IV"/>
    <property type="match status" value="1"/>
</dbReference>
<organism evidence="11">
    <name type="scientific">hydrothermal vent metagenome</name>
    <dbReference type="NCBI Taxonomy" id="652676"/>
    <lineage>
        <taxon>unclassified sequences</taxon>
        <taxon>metagenomes</taxon>
        <taxon>ecological metagenomes</taxon>
    </lineage>
</organism>
<dbReference type="PANTHER" id="PTHR10192:SF5">
    <property type="entry name" value="GEPHYRIN"/>
    <property type="match status" value="1"/>
</dbReference>
<evidence type="ECO:0000313" key="11">
    <source>
        <dbReference type="EMBL" id="VAW98841.1"/>
    </source>
</evidence>
<dbReference type="EC" id="2.10.1.1" evidence="3"/>
<dbReference type="CDD" id="cd00887">
    <property type="entry name" value="MoeA"/>
    <property type="match status" value="1"/>
</dbReference>
<dbReference type="InterPro" id="IPR036135">
    <property type="entry name" value="MoeA_linker/N_sf"/>
</dbReference>
<evidence type="ECO:0000256" key="8">
    <source>
        <dbReference type="ARBA" id="ARBA00023150"/>
    </source>
</evidence>
<dbReference type="InterPro" id="IPR008284">
    <property type="entry name" value="MoCF_biosynth_CS"/>
</dbReference>
<evidence type="ECO:0000256" key="9">
    <source>
        <dbReference type="ARBA" id="ARBA00047317"/>
    </source>
</evidence>
<keyword evidence="8" id="KW-0501">Molybdenum cofactor biosynthesis</keyword>
<name>A0A3B1A445_9ZZZZ</name>
<evidence type="ECO:0000259" key="10">
    <source>
        <dbReference type="SMART" id="SM00852"/>
    </source>
</evidence>
<dbReference type="InterPro" id="IPR038987">
    <property type="entry name" value="MoeA-like"/>
</dbReference>